<sequence>MSEHIQSYYAATANELITRPALKGEQRADVCVIGGGFTGVSAALNLAERGYKVILLEANRVGWGASGRNGGQASGEPRHDQIDLEKKVGKGDAKAQWDLNWAAMDEMKRRIEKHNIECDWTPGIIHACYKKSDEEWYKGYIDKLNTEYQCDWINFVSAEEMSEKVGAKVFNGGQLDTRSGHVHPLNYVCGLAKAAEEAGAIIYEASRVISYDQGEPTRIETADGVVVADYVVLGCNGYLEKLEKRVAGKILPINNFVVATEPLGYDRARSLIRDNEAVVDSKFVVNYWRLTPDNRLCFGGGENYGKKFPKDIANFVRKPMLSIYPQLDDVKIDYAWGGTLAITMNRMPHFGRLGKNVFYAQGYSGHGVVLASFAGKLIADALAGTAEQFDVLCRAPTYTFPGGTLLRYPGMVAGMLWYAMLDRL</sequence>
<dbReference type="Gene3D" id="3.30.9.10">
    <property type="entry name" value="D-Amino Acid Oxidase, subunit A, domain 2"/>
    <property type="match status" value="1"/>
</dbReference>
<dbReference type="InterPro" id="IPR006076">
    <property type="entry name" value="FAD-dep_OxRdtase"/>
</dbReference>
<evidence type="ECO:0000313" key="4">
    <source>
        <dbReference type="Proteomes" id="UP000267187"/>
    </source>
</evidence>
<dbReference type="Gene3D" id="3.50.50.60">
    <property type="entry name" value="FAD/NAD(P)-binding domain"/>
    <property type="match status" value="1"/>
</dbReference>
<evidence type="ECO:0000256" key="1">
    <source>
        <dbReference type="ARBA" id="ARBA00023002"/>
    </source>
</evidence>
<evidence type="ECO:0000259" key="2">
    <source>
        <dbReference type="Pfam" id="PF01266"/>
    </source>
</evidence>
<dbReference type="InterPro" id="IPR036188">
    <property type="entry name" value="FAD/NAD-bd_sf"/>
</dbReference>
<dbReference type="Proteomes" id="UP000267187">
    <property type="component" value="Unassembled WGS sequence"/>
</dbReference>
<dbReference type="RefSeq" id="WP_121877154.1">
    <property type="nucleotide sequence ID" value="NZ_REFJ01000004.1"/>
</dbReference>
<evidence type="ECO:0000313" key="3">
    <source>
        <dbReference type="EMBL" id="RMA79398.1"/>
    </source>
</evidence>
<feature type="domain" description="FAD dependent oxidoreductase" evidence="2">
    <location>
        <begin position="29"/>
        <end position="380"/>
    </location>
</feature>
<name>A0A3M0A999_9GAMM</name>
<comment type="caution">
    <text evidence="3">The sequence shown here is derived from an EMBL/GenBank/DDBJ whole genome shotgun (WGS) entry which is preliminary data.</text>
</comment>
<accession>A0A3M0A999</accession>
<proteinExistence type="predicted"/>
<dbReference type="PANTHER" id="PTHR13847">
    <property type="entry name" value="SARCOSINE DEHYDROGENASE-RELATED"/>
    <property type="match status" value="1"/>
</dbReference>
<dbReference type="EMBL" id="REFJ01000004">
    <property type="protein sequence ID" value="RMA79398.1"/>
    <property type="molecule type" value="Genomic_DNA"/>
</dbReference>
<organism evidence="3 4">
    <name type="scientific">Umboniibacter marinipuniceus</name>
    <dbReference type="NCBI Taxonomy" id="569599"/>
    <lineage>
        <taxon>Bacteria</taxon>
        <taxon>Pseudomonadati</taxon>
        <taxon>Pseudomonadota</taxon>
        <taxon>Gammaproteobacteria</taxon>
        <taxon>Cellvibrionales</taxon>
        <taxon>Cellvibrionaceae</taxon>
        <taxon>Umboniibacter</taxon>
    </lineage>
</organism>
<reference evidence="3 4" key="1">
    <citation type="submission" date="2018-10" db="EMBL/GenBank/DDBJ databases">
        <title>Genomic Encyclopedia of Type Strains, Phase IV (KMG-IV): sequencing the most valuable type-strain genomes for metagenomic binning, comparative biology and taxonomic classification.</title>
        <authorList>
            <person name="Goeker M."/>
        </authorList>
    </citation>
    <scope>NUCLEOTIDE SEQUENCE [LARGE SCALE GENOMIC DNA]</scope>
    <source>
        <strain evidence="3 4">DSM 25080</strain>
    </source>
</reference>
<dbReference type="PANTHER" id="PTHR13847:SF281">
    <property type="entry name" value="FAD DEPENDENT OXIDOREDUCTASE DOMAIN-CONTAINING PROTEIN"/>
    <property type="match status" value="1"/>
</dbReference>
<keyword evidence="4" id="KW-1185">Reference proteome</keyword>
<dbReference type="SUPFAM" id="SSF51905">
    <property type="entry name" value="FAD/NAD(P)-binding domain"/>
    <property type="match status" value="1"/>
</dbReference>
<gene>
    <name evidence="3" type="ORF">DFR27_1838</name>
</gene>
<dbReference type="OrthoDB" id="6925984at2"/>
<dbReference type="GO" id="GO:0016491">
    <property type="term" value="F:oxidoreductase activity"/>
    <property type="evidence" value="ECO:0007669"/>
    <property type="project" value="UniProtKB-KW"/>
</dbReference>
<dbReference type="Pfam" id="PF01266">
    <property type="entry name" value="DAO"/>
    <property type="match status" value="1"/>
</dbReference>
<protein>
    <submittedName>
        <fullName evidence="3">Gamma-glutamylputrescine oxidase</fullName>
    </submittedName>
</protein>
<dbReference type="GO" id="GO:0005737">
    <property type="term" value="C:cytoplasm"/>
    <property type="evidence" value="ECO:0007669"/>
    <property type="project" value="TreeGrafter"/>
</dbReference>
<dbReference type="AlphaFoldDB" id="A0A3M0A999"/>
<keyword evidence="1" id="KW-0560">Oxidoreductase</keyword>